<dbReference type="EMBL" id="JABCJE010000003">
    <property type="protein sequence ID" value="NVO23648.1"/>
    <property type="molecule type" value="Genomic_DNA"/>
</dbReference>
<evidence type="ECO:0000313" key="4">
    <source>
        <dbReference type="Proteomes" id="UP000592216"/>
    </source>
</evidence>
<proteinExistence type="predicted"/>
<organism evidence="1 4">
    <name type="scientific">Donghicola mangrovi</name>
    <dbReference type="NCBI Taxonomy" id="2729614"/>
    <lineage>
        <taxon>Bacteria</taxon>
        <taxon>Pseudomonadati</taxon>
        <taxon>Pseudomonadota</taxon>
        <taxon>Alphaproteobacteria</taxon>
        <taxon>Rhodobacterales</taxon>
        <taxon>Roseobacteraceae</taxon>
        <taxon>Donghicola</taxon>
    </lineage>
</organism>
<dbReference type="Proteomes" id="UP000592216">
    <property type="component" value="Unassembled WGS sequence"/>
</dbReference>
<evidence type="ECO:0000313" key="1">
    <source>
        <dbReference type="EMBL" id="NVO23648.1"/>
    </source>
</evidence>
<dbReference type="EMBL" id="JABCJD010000002">
    <property type="protein sequence ID" value="NVO26895.1"/>
    <property type="molecule type" value="Genomic_DNA"/>
</dbReference>
<comment type="caution">
    <text evidence="1">The sequence shown here is derived from an EMBL/GenBank/DDBJ whole genome shotgun (WGS) entry which is preliminary data.</text>
</comment>
<dbReference type="RefSeq" id="WP_176853305.1">
    <property type="nucleotide sequence ID" value="NZ_JABCJD010000002.1"/>
</dbReference>
<reference evidence="3 4" key="1">
    <citation type="submission" date="2020-04" db="EMBL/GenBank/DDBJ databases">
        <title>Donghicola sp., a member of the Rhodobacteraceae family isolated from mangrove forest in Thailand.</title>
        <authorList>
            <person name="Charoenyingcharoen P."/>
            <person name="Yukphan P."/>
        </authorList>
    </citation>
    <scope>NUCLEOTIDE SEQUENCE [LARGE SCALE GENOMIC DNA]</scope>
    <source>
        <strain evidence="1 4">B5-SW-15</strain>
        <strain evidence="2 3">C2-DW-16</strain>
    </source>
</reference>
<protein>
    <submittedName>
        <fullName evidence="1">Uncharacterized protein</fullName>
    </submittedName>
</protein>
<name>A0A850Q9L6_9RHOB</name>
<evidence type="ECO:0000313" key="2">
    <source>
        <dbReference type="EMBL" id="NVO26895.1"/>
    </source>
</evidence>
<dbReference type="Proteomes" id="UP000523601">
    <property type="component" value="Unassembled WGS sequence"/>
</dbReference>
<gene>
    <name evidence="2" type="ORF">HJ526_05655</name>
    <name evidence="1" type="ORF">HJ536_09800</name>
</gene>
<keyword evidence="3" id="KW-1185">Reference proteome</keyword>
<evidence type="ECO:0000313" key="3">
    <source>
        <dbReference type="Proteomes" id="UP000523601"/>
    </source>
</evidence>
<sequence>MSVPGSAQLEQILLSSSDLSKASLATRITVGRLRSEVAGDPSSLASKVAELTEFATQNDFAANDLANI</sequence>
<dbReference type="AlphaFoldDB" id="A0A850Q9L6"/>
<accession>A0A850Q9L6</accession>